<dbReference type="Gene3D" id="3.40.50.1980">
    <property type="entry name" value="Nitrogenase molybdenum iron protein domain"/>
    <property type="match status" value="2"/>
</dbReference>
<proteinExistence type="predicted"/>
<dbReference type="PANTHER" id="PTHR30535">
    <property type="entry name" value="VITAMIN B12-BINDING PROTEIN"/>
    <property type="match status" value="1"/>
</dbReference>
<protein>
    <submittedName>
        <fullName evidence="2">Periplasmic binding protein</fullName>
    </submittedName>
</protein>
<dbReference type="GO" id="GO:0071281">
    <property type="term" value="P:cellular response to iron ion"/>
    <property type="evidence" value="ECO:0007669"/>
    <property type="project" value="TreeGrafter"/>
</dbReference>
<dbReference type="PROSITE" id="PS51257">
    <property type="entry name" value="PROKAR_LIPOPROTEIN"/>
    <property type="match status" value="1"/>
</dbReference>
<dbReference type="PaxDb" id="584708-Apau_0634"/>
<evidence type="ECO:0000313" key="2">
    <source>
        <dbReference type="EMBL" id="EFQ23063.1"/>
    </source>
</evidence>
<feature type="domain" description="Fe/B12 periplasmic-binding" evidence="1">
    <location>
        <begin position="52"/>
        <end position="332"/>
    </location>
</feature>
<dbReference type="HOGENOM" id="CLU_038034_13_0_0"/>
<dbReference type="RefSeq" id="WP_006300222.1">
    <property type="nucleotide sequence ID" value="NZ_CM001022.1"/>
</dbReference>
<keyword evidence="3" id="KW-1185">Reference proteome</keyword>
<dbReference type="SUPFAM" id="SSF53807">
    <property type="entry name" value="Helical backbone' metal receptor"/>
    <property type="match status" value="1"/>
</dbReference>
<dbReference type="OrthoDB" id="9787830at2"/>
<dbReference type="AlphaFoldDB" id="E3D0Y1"/>
<evidence type="ECO:0000313" key="3">
    <source>
        <dbReference type="Proteomes" id="UP000005096"/>
    </source>
</evidence>
<dbReference type="Proteomes" id="UP000005096">
    <property type="component" value="Chromosome"/>
</dbReference>
<dbReference type="eggNOG" id="COG0614">
    <property type="taxonomic scope" value="Bacteria"/>
</dbReference>
<dbReference type="InterPro" id="IPR050902">
    <property type="entry name" value="ABC_Transporter_SBP"/>
</dbReference>
<organism evidence="2 3">
    <name type="scientific">Aminomonas paucivorans DSM 12260</name>
    <dbReference type="NCBI Taxonomy" id="584708"/>
    <lineage>
        <taxon>Bacteria</taxon>
        <taxon>Thermotogati</taxon>
        <taxon>Synergistota</taxon>
        <taxon>Synergistia</taxon>
        <taxon>Synergistales</taxon>
        <taxon>Synergistaceae</taxon>
        <taxon>Aminomonas</taxon>
    </lineage>
</organism>
<gene>
    <name evidence="2" type="ORF">Apau_0634</name>
</gene>
<dbReference type="CDD" id="cd01142">
    <property type="entry name" value="TroA_e"/>
    <property type="match status" value="1"/>
</dbReference>
<evidence type="ECO:0000259" key="1">
    <source>
        <dbReference type="PROSITE" id="PS50983"/>
    </source>
</evidence>
<accession>E3D0Y1</accession>
<dbReference type="STRING" id="584708.Apau_0634"/>
<dbReference type="PANTHER" id="PTHR30535:SF34">
    <property type="entry name" value="MOLYBDATE-BINDING PROTEIN MOLA"/>
    <property type="match status" value="1"/>
</dbReference>
<reference evidence="2 3" key="1">
    <citation type="journal article" date="2010" name="Stand. Genomic Sci.">
        <title>Non-contiguous finished genome sequence of Aminomonas paucivorans type strain (GLU-3).</title>
        <authorList>
            <person name="Pitluck S."/>
            <person name="Yasawong M."/>
            <person name="Held B."/>
            <person name="Lapidus A."/>
            <person name="Nolan M."/>
            <person name="Copeland A."/>
            <person name="Lucas S."/>
            <person name="Del Rio T.G."/>
            <person name="Tice H."/>
            <person name="Cheng J.F."/>
            <person name="Chertkov O."/>
            <person name="Goodwin L."/>
            <person name="Tapia R."/>
            <person name="Han C."/>
            <person name="Liolios K."/>
            <person name="Ivanova N."/>
            <person name="Mavromatis K."/>
            <person name="Ovchinnikova G."/>
            <person name="Pati A."/>
            <person name="Chen A."/>
            <person name="Palaniappan K."/>
            <person name="Land M."/>
            <person name="Hauser L."/>
            <person name="Chang Y.J."/>
            <person name="Jeffries C.D."/>
            <person name="Pukall R."/>
            <person name="Spring S."/>
            <person name="Rohde M."/>
            <person name="Sikorski J."/>
            <person name="Goker M."/>
            <person name="Woyke T."/>
            <person name="Bristow J."/>
            <person name="Eisen J.A."/>
            <person name="Markowitz V."/>
            <person name="Hugenholtz P."/>
            <person name="Kyrpides N.C."/>
            <person name="Klenk H.P."/>
        </authorList>
    </citation>
    <scope>NUCLEOTIDE SEQUENCE [LARGE SCALE GENOMIC DNA]</scope>
    <source>
        <strain evidence="2 3">DSM 12260</strain>
    </source>
</reference>
<dbReference type="InterPro" id="IPR002491">
    <property type="entry name" value="ABC_transptr_periplasmic_BD"/>
</dbReference>
<dbReference type="EMBL" id="CM001022">
    <property type="protein sequence ID" value="EFQ23063.1"/>
    <property type="molecule type" value="Genomic_DNA"/>
</dbReference>
<name>E3D0Y1_9BACT</name>
<dbReference type="PROSITE" id="PS50983">
    <property type="entry name" value="FE_B12_PBP"/>
    <property type="match status" value="1"/>
</dbReference>
<dbReference type="Pfam" id="PF01497">
    <property type="entry name" value="Peripla_BP_2"/>
    <property type="match status" value="1"/>
</dbReference>
<sequence length="358" mass="40218">MKDRLLKHSGLWFLGILLAGCLALPLPSFGAEKRMVVDQLGRVVAVPVKVDRVVCLMHHGVDILIELGAADRLVGITRTWQKDLPAGITKICPALKKLPTPGGLNEVNMEELLRLKPDLVIVTHYAPKDMIQQMEDAGVPVLALALYKARYEEASRLNPKLKNPDQAYTEGMREGITLLGEVLGVQPRAKALLDFTFKWRNLARARTAGIPRGDRTTCYMANPDLYTYGTGKYTGVIMDRAGGMNVAEGINGYAQVTMEQILLWNPQVIFVQDRYAKVAEHIRKDPTWGKVRAVRDRRVYLTPEYVKPWGHPCPESMALGELWMAKKLYPARFADIDIQPVVNEFYTRFYGIPYPGDD</sequence>